<dbReference type="EMBL" id="CAJRAF010000002">
    <property type="protein sequence ID" value="CAG5004404.1"/>
    <property type="molecule type" value="Genomic_DNA"/>
</dbReference>
<keyword evidence="1" id="KW-0812">Transmembrane</keyword>
<evidence type="ECO:0000256" key="1">
    <source>
        <dbReference type="SAM" id="Phobius"/>
    </source>
</evidence>
<organism evidence="2 3">
    <name type="scientific">Dyadobacter helix</name>
    <dbReference type="NCBI Taxonomy" id="2822344"/>
    <lineage>
        <taxon>Bacteria</taxon>
        <taxon>Pseudomonadati</taxon>
        <taxon>Bacteroidota</taxon>
        <taxon>Cytophagia</taxon>
        <taxon>Cytophagales</taxon>
        <taxon>Spirosomataceae</taxon>
        <taxon>Dyadobacter</taxon>
    </lineage>
</organism>
<reference evidence="2" key="1">
    <citation type="submission" date="2021-04" db="EMBL/GenBank/DDBJ databases">
        <authorList>
            <person name="Rodrigo-Torres L."/>
            <person name="Arahal R. D."/>
            <person name="Lucena T."/>
        </authorList>
    </citation>
    <scope>NUCLEOTIDE SEQUENCE</scope>
    <source>
        <strain evidence="2">CECT 9275</strain>
    </source>
</reference>
<dbReference type="Proteomes" id="UP000680038">
    <property type="component" value="Unassembled WGS sequence"/>
</dbReference>
<protein>
    <recommendedName>
        <fullName evidence="4">Lipopolysaccharide biosynthesis protein</fullName>
    </recommendedName>
</protein>
<dbReference type="AlphaFoldDB" id="A0A916JCI9"/>
<feature type="transmembrane region" description="Helical" evidence="1">
    <location>
        <begin position="37"/>
        <end position="56"/>
    </location>
</feature>
<name>A0A916JCI9_9BACT</name>
<evidence type="ECO:0000313" key="2">
    <source>
        <dbReference type="EMBL" id="CAG5004404.1"/>
    </source>
</evidence>
<evidence type="ECO:0000313" key="3">
    <source>
        <dbReference type="Proteomes" id="UP000680038"/>
    </source>
</evidence>
<comment type="caution">
    <text evidence="2">The sequence shown here is derived from an EMBL/GenBank/DDBJ whole genome shotgun (WGS) entry which is preliminary data.</text>
</comment>
<feature type="transmembrane region" description="Helical" evidence="1">
    <location>
        <begin position="330"/>
        <end position="349"/>
    </location>
</feature>
<keyword evidence="1" id="KW-1133">Transmembrane helix</keyword>
<sequence>MTMSQNTPQVPDDQLTPRDVIEKFIDIKNALVKNWKALIIIPLIGFGIGYALDLYLKVPNKYEAEVVFNLGGGSQSSSFGDMAGLLGLGNAPDANIFTGENFFYFVKSRPVLERNLMKEVDLHGKKILLANFYIDSSGIKEDDWKDNPERLKFHFTERNPEKFTREARIVLNELVTRTASETDIATLDRKSSFIALSTQMENENLAGLWVTHLLETVEEMYTENQTQKTRKTLRLLQGRADSLARVLGKTEHQLARQMDYSEQIIYPEAKIATNSTERKSSFLQTLYYEAMSSVEKMRVSLVREAPLFTKIEDIKVPLDVKAESKTRAKIGVLAGIMIALVFIYFKTVFSSVPKKENI</sequence>
<keyword evidence="3" id="KW-1185">Reference proteome</keyword>
<evidence type="ECO:0008006" key="4">
    <source>
        <dbReference type="Google" id="ProtNLM"/>
    </source>
</evidence>
<accession>A0A916JCI9</accession>
<keyword evidence="1" id="KW-0472">Membrane</keyword>
<proteinExistence type="predicted"/>
<gene>
    <name evidence="2" type="ORF">DYBT9275_03364</name>
</gene>